<dbReference type="AlphaFoldDB" id="A0A943Y0R0"/>
<dbReference type="Pfam" id="PF14470">
    <property type="entry name" value="bPH_3"/>
    <property type="match status" value="1"/>
</dbReference>
<evidence type="ECO:0000259" key="1">
    <source>
        <dbReference type="Pfam" id="PF14470"/>
    </source>
</evidence>
<name>A0A943Y0R0_9FIRM</name>
<dbReference type="RefSeq" id="WP_278638282.1">
    <property type="nucleotide sequence ID" value="NZ_JAGZZP010000016.1"/>
</dbReference>
<dbReference type="EMBL" id="JAGZZP010000016">
    <property type="protein sequence ID" value="MBS6535623.1"/>
    <property type="molecule type" value="Genomic_DNA"/>
</dbReference>
<accession>A0A943Y0R0</accession>
<sequence length="180" mass="21228">MKKYKDYKDILKVIKETGSFFNIGARKEVKYLPNLLRDDEVIYYITSGRLQGNTWLITCTNKRLLFLDRGLFFGTKTKEFRLEKINGVSYSENLIWGIINIEHGGNGFTIGGVKKRTVKKMTEAIQYAIDEYFDDNFVESDVDHHQNDNFTMIKRYKELLDLNIITEEEFLKKKFELLDL</sequence>
<proteinExistence type="predicted"/>
<protein>
    <submittedName>
        <fullName evidence="2">PH domain-containing protein</fullName>
    </submittedName>
</protein>
<comment type="caution">
    <text evidence="2">The sequence shown here is derived from an EMBL/GenBank/DDBJ whole genome shotgun (WGS) entry which is preliminary data.</text>
</comment>
<gene>
    <name evidence="2" type="ORF">KH327_07310</name>
</gene>
<evidence type="ECO:0000313" key="3">
    <source>
        <dbReference type="Proteomes" id="UP000748991"/>
    </source>
</evidence>
<reference evidence="2" key="1">
    <citation type="submission" date="2021-02" db="EMBL/GenBank/DDBJ databases">
        <title>Infant gut strain persistence is associated with maternal origin, phylogeny, and functional potential including surface adhesion and iron acquisition.</title>
        <authorList>
            <person name="Lou Y.C."/>
        </authorList>
    </citation>
    <scope>NUCLEOTIDE SEQUENCE</scope>
    <source>
        <strain evidence="2">L3_060_052G1_dasL3_060_052G1_concoct_1</strain>
    </source>
</reference>
<dbReference type="InterPro" id="IPR039519">
    <property type="entry name" value="YokE-like_PH"/>
</dbReference>
<feature type="domain" description="YokE-like PH" evidence="1">
    <location>
        <begin position="36"/>
        <end position="126"/>
    </location>
</feature>
<evidence type="ECO:0000313" key="2">
    <source>
        <dbReference type="EMBL" id="MBS6535623.1"/>
    </source>
</evidence>
<organism evidence="2 3">
    <name type="scientific">Peptoniphilus harei</name>
    <dbReference type="NCBI Taxonomy" id="54005"/>
    <lineage>
        <taxon>Bacteria</taxon>
        <taxon>Bacillati</taxon>
        <taxon>Bacillota</taxon>
        <taxon>Tissierellia</taxon>
        <taxon>Tissierellales</taxon>
        <taxon>Peptoniphilaceae</taxon>
        <taxon>Peptoniphilus</taxon>
    </lineage>
</organism>
<dbReference type="Proteomes" id="UP000748991">
    <property type="component" value="Unassembled WGS sequence"/>
</dbReference>